<evidence type="ECO:0000313" key="2">
    <source>
        <dbReference type="EMBL" id="CEM24764.1"/>
    </source>
</evidence>
<protein>
    <submittedName>
        <fullName evidence="2">Uncharacterized protein</fullName>
    </submittedName>
</protein>
<gene>
    <name evidence="2" type="ORF">Vbra_9746</name>
</gene>
<dbReference type="EMBL" id="CDMY01000590">
    <property type="protein sequence ID" value="CEM24764.1"/>
    <property type="molecule type" value="Genomic_DNA"/>
</dbReference>
<accession>A0A0G4G812</accession>
<organism evidence="2 3">
    <name type="scientific">Vitrella brassicaformis (strain CCMP3155)</name>
    <dbReference type="NCBI Taxonomy" id="1169540"/>
    <lineage>
        <taxon>Eukaryota</taxon>
        <taxon>Sar</taxon>
        <taxon>Alveolata</taxon>
        <taxon>Colpodellida</taxon>
        <taxon>Vitrellaceae</taxon>
        <taxon>Vitrella</taxon>
    </lineage>
</organism>
<evidence type="ECO:0000256" key="1">
    <source>
        <dbReference type="SAM" id="MobiDB-lite"/>
    </source>
</evidence>
<dbReference type="VEuPathDB" id="CryptoDB:Vbra_9746"/>
<evidence type="ECO:0000313" key="3">
    <source>
        <dbReference type="Proteomes" id="UP000041254"/>
    </source>
</evidence>
<proteinExistence type="predicted"/>
<dbReference type="InParanoid" id="A0A0G4G812"/>
<dbReference type="Proteomes" id="UP000041254">
    <property type="component" value="Unassembled WGS sequence"/>
</dbReference>
<reference evidence="2 3" key="1">
    <citation type="submission" date="2014-11" db="EMBL/GenBank/DDBJ databases">
        <authorList>
            <person name="Zhu J."/>
            <person name="Qi W."/>
            <person name="Song R."/>
        </authorList>
    </citation>
    <scope>NUCLEOTIDE SEQUENCE [LARGE SCALE GENOMIC DNA]</scope>
</reference>
<feature type="region of interest" description="Disordered" evidence="1">
    <location>
        <begin position="99"/>
        <end position="152"/>
    </location>
</feature>
<name>A0A0G4G812_VITBC</name>
<dbReference type="AlphaFoldDB" id="A0A0G4G812"/>
<sequence>MSVFVGLVEQKGGRQAQVPSSPRTGLLWPRAANIPLRRDGEPVTATSRHSQRFASSCFSVGCLSRPPWACHQRAPIRRASTAAADVVEVTHTSFTEWQSEAGFDEWRDSQSFAKTHNAADSGEKKGDAQPKGPPKGPVSGELRRPPKPTEAN</sequence>
<keyword evidence="3" id="KW-1185">Reference proteome</keyword>
<dbReference type="Gene3D" id="3.30.70.100">
    <property type="match status" value="1"/>
</dbReference>